<keyword evidence="2" id="KW-0560">Oxidoreductase</keyword>
<gene>
    <name evidence="3" type="ORF">NSK_007796</name>
</gene>
<dbReference type="SUPFAM" id="SSF51735">
    <property type="entry name" value="NAD(P)-binding Rossmann-fold domains"/>
    <property type="match status" value="1"/>
</dbReference>
<evidence type="ECO:0000256" key="1">
    <source>
        <dbReference type="ARBA" id="ARBA00006484"/>
    </source>
</evidence>
<dbReference type="Pfam" id="PF00106">
    <property type="entry name" value="adh_short"/>
    <property type="match status" value="1"/>
</dbReference>
<proteinExistence type="inferred from homology"/>
<dbReference type="AlphaFoldDB" id="A0A4D9CW38"/>
<dbReference type="PRINTS" id="PR00081">
    <property type="entry name" value="GDHRDH"/>
</dbReference>
<dbReference type="PANTHER" id="PTHR44196:SF1">
    <property type="entry name" value="DEHYDROGENASE_REDUCTASE SDR FAMILY MEMBER 7B"/>
    <property type="match status" value="1"/>
</dbReference>
<keyword evidence="4" id="KW-1185">Reference proteome</keyword>
<evidence type="ECO:0000256" key="2">
    <source>
        <dbReference type="ARBA" id="ARBA00023002"/>
    </source>
</evidence>
<sequence length="179" mass="19093">MLPSTCPPGVSTTLQNKVIVITGASSGIGLALAKRACVLGAMVVLAARSEMKLTSLADELGRDSASKHALNAITTAFRLEALKEEGKEGGAQVQVSSVLPGMVATEFGINTLGPPGADSRTLAAAQPVEEVVDVIVDLILNPQADVYTKAEHKEWVKEYFTADRMEEVERHRPPWTNVR</sequence>
<dbReference type="Gene3D" id="3.40.50.720">
    <property type="entry name" value="NAD(P)-binding Rossmann-like Domain"/>
    <property type="match status" value="2"/>
</dbReference>
<evidence type="ECO:0000313" key="4">
    <source>
        <dbReference type="Proteomes" id="UP000355283"/>
    </source>
</evidence>
<name>A0A4D9CW38_9STRA</name>
<protein>
    <submittedName>
        <fullName evidence="3">Uncharacterized protein</fullName>
    </submittedName>
</protein>
<dbReference type="GO" id="GO:0016491">
    <property type="term" value="F:oxidoreductase activity"/>
    <property type="evidence" value="ECO:0007669"/>
    <property type="project" value="UniProtKB-KW"/>
</dbReference>
<comment type="similarity">
    <text evidence="1">Belongs to the short-chain dehydrogenases/reductases (SDR) family.</text>
</comment>
<dbReference type="OrthoDB" id="1933717at2759"/>
<dbReference type="InterPro" id="IPR002347">
    <property type="entry name" value="SDR_fam"/>
</dbReference>
<dbReference type="GO" id="GO:0016020">
    <property type="term" value="C:membrane"/>
    <property type="evidence" value="ECO:0007669"/>
    <property type="project" value="TreeGrafter"/>
</dbReference>
<accession>A0A4D9CW38</accession>
<comment type="caution">
    <text evidence="3">The sequence shown here is derived from an EMBL/GenBank/DDBJ whole genome shotgun (WGS) entry which is preliminary data.</text>
</comment>
<evidence type="ECO:0000313" key="3">
    <source>
        <dbReference type="EMBL" id="TFJ80869.1"/>
    </source>
</evidence>
<organism evidence="3 4">
    <name type="scientific">Nannochloropsis salina CCMP1776</name>
    <dbReference type="NCBI Taxonomy" id="1027361"/>
    <lineage>
        <taxon>Eukaryota</taxon>
        <taxon>Sar</taxon>
        <taxon>Stramenopiles</taxon>
        <taxon>Ochrophyta</taxon>
        <taxon>Eustigmatophyceae</taxon>
        <taxon>Eustigmatales</taxon>
        <taxon>Monodopsidaceae</taxon>
        <taxon>Microchloropsis</taxon>
        <taxon>Microchloropsis salina</taxon>
    </lineage>
</organism>
<dbReference type="EMBL" id="SDOX01000151">
    <property type="protein sequence ID" value="TFJ80869.1"/>
    <property type="molecule type" value="Genomic_DNA"/>
</dbReference>
<reference evidence="3 4" key="1">
    <citation type="submission" date="2019-01" db="EMBL/GenBank/DDBJ databases">
        <title>Nuclear Genome Assembly of the Microalgal Biofuel strain Nannochloropsis salina CCMP1776.</title>
        <authorList>
            <person name="Hovde B."/>
        </authorList>
    </citation>
    <scope>NUCLEOTIDE SEQUENCE [LARGE SCALE GENOMIC DNA]</scope>
    <source>
        <strain evidence="3 4">CCMP1776</strain>
    </source>
</reference>
<dbReference type="InterPro" id="IPR036291">
    <property type="entry name" value="NAD(P)-bd_dom_sf"/>
</dbReference>
<dbReference type="PANTHER" id="PTHR44196">
    <property type="entry name" value="DEHYDROGENASE/REDUCTASE SDR FAMILY MEMBER 7B"/>
    <property type="match status" value="1"/>
</dbReference>
<dbReference type="Proteomes" id="UP000355283">
    <property type="component" value="Unassembled WGS sequence"/>
</dbReference>